<gene>
    <name evidence="7" type="ORF">CHR90_04015</name>
</gene>
<dbReference type="OrthoDB" id="9793828at2"/>
<comment type="subcellular location">
    <subcellularLocation>
        <location evidence="1">Membrane</location>
        <topology evidence="1">Multi-pass membrane protein</topology>
    </subcellularLocation>
</comment>
<dbReference type="PANTHER" id="PTHR23291:SF50">
    <property type="entry name" value="PROTEIN LIFEGUARD 4"/>
    <property type="match status" value="1"/>
</dbReference>
<feature type="transmembrane region" description="Helical" evidence="6">
    <location>
        <begin position="177"/>
        <end position="194"/>
    </location>
</feature>
<evidence type="ECO:0000256" key="5">
    <source>
        <dbReference type="ARBA" id="ARBA00023136"/>
    </source>
</evidence>
<dbReference type="AlphaFoldDB" id="A0A255XU66"/>
<feature type="transmembrane region" description="Helical" evidence="6">
    <location>
        <begin position="38"/>
        <end position="64"/>
    </location>
</feature>
<name>A0A255XU66_9PROT</name>
<evidence type="ECO:0008006" key="9">
    <source>
        <dbReference type="Google" id="ProtNLM"/>
    </source>
</evidence>
<evidence type="ECO:0000313" key="7">
    <source>
        <dbReference type="EMBL" id="OYQ20549.1"/>
    </source>
</evidence>
<feature type="transmembrane region" description="Helical" evidence="6">
    <location>
        <begin position="153"/>
        <end position="171"/>
    </location>
</feature>
<feature type="transmembrane region" description="Helical" evidence="6">
    <location>
        <begin position="123"/>
        <end position="141"/>
    </location>
</feature>
<reference evidence="7 8" key="1">
    <citation type="submission" date="2017-07" db="EMBL/GenBank/DDBJ databases">
        <title>Elstera cyanobacteriorum sp. nov., a novel bacterium isolated from cyanobacterial aggregates in a eutrophic lake.</title>
        <authorList>
            <person name="Cai H."/>
        </authorList>
    </citation>
    <scope>NUCLEOTIDE SEQUENCE [LARGE SCALE GENOMIC DNA]</scope>
    <source>
        <strain evidence="7 8">TH019</strain>
    </source>
</reference>
<keyword evidence="8" id="KW-1185">Reference proteome</keyword>
<evidence type="ECO:0000256" key="6">
    <source>
        <dbReference type="RuleBase" id="RU004379"/>
    </source>
</evidence>
<keyword evidence="5 6" id="KW-0472">Membrane</keyword>
<keyword evidence="4 6" id="KW-1133">Transmembrane helix</keyword>
<feature type="transmembrane region" description="Helical" evidence="6">
    <location>
        <begin position="70"/>
        <end position="87"/>
    </location>
</feature>
<keyword evidence="3 6" id="KW-0812">Transmembrane</keyword>
<evidence type="ECO:0000313" key="8">
    <source>
        <dbReference type="Proteomes" id="UP000216361"/>
    </source>
</evidence>
<dbReference type="CDD" id="cd10432">
    <property type="entry name" value="BI-1-like_bacterial"/>
    <property type="match status" value="1"/>
</dbReference>
<proteinExistence type="inferred from homology"/>
<evidence type="ECO:0000256" key="4">
    <source>
        <dbReference type="ARBA" id="ARBA00022989"/>
    </source>
</evidence>
<comment type="caution">
    <text evidence="7">The sequence shown here is derived from an EMBL/GenBank/DDBJ whole genome shotgun (WGS) entry which is preliminary data.</text>
</comment>
<dbReference type="Proteomes" id="UP000216361">
    <property type="component" value="Unassembled WGS sequence"/>
</dbReference>
<sequence>MSQGWQAPGWQSPYGARTVDQAAYDAGLRAYMLRIFSYMAGGLGVTGLVALAVASSPALTAAIFGTPLKWVAMLAPIAMVFLFAGMIHRMSAATAQLVFWVYAALMGVSMASIFLVFTGQSIAKVFFISASVFLAAALYGYTTKKDLTSMGSFLFMGVVGIMIAGLVNIFLASSVMSMIISMVAVVLFTGLTAFDAQRLKEEYAEGYGHESVTKMALLGALSLYLNFINIFTSLLNLMGDRE</sequence>
<protein>
    <recommendedName>
        <fullName evidence="9">BAX inhibitor (BI)-1/YccA family protein</fullName>
    </recommendedName>
</protein>
<dbReference type="EMBL" id="NOXS01000027">
    <property type="protein sequence ID" value="OYQ20549.1"/>
    <property type="molecule type" value="Genomic_DNA"/>
</dbReference>
<dbReference type="InterPro" id="IPR006214">
    <property type="entry name" value="Bax_inhibitor_1-related"/>
</dbReference>
<dbReference type="PANTHER" id="PTHR23291">
    <property type="entry name" value="BAX INHIBITOR-RELATED"/>
    <property type="match status" value="1"/>
</dbReference>
<feature type="transmembrane region" description="Helical" evidence="6">
    <location>
        <begin position="99"/>
        <end position="117"/>
    </location>
</feature>
<evidence type="ECO:0000256" key="3">
    <source>
        <dbReference type="ARBA" id="ARBA00022692"/>
    </source>
</evidence>
<dbReference type="Pfam" id="PF01027">
    <property type="entry name" value="Bax1-I"/>
    <property type="match status" value="1"/>
</dbReference>
<accession>A0A255XU66</accession>
<dbReference type="GO" id="GO:0005886">
    <property type="term" value="C:plasma membrane"/>
    <property type="evidence" value="ECO:0007669"/>
    <property type="project" value="TreeGrafter"/>
</dbReference>
<feature type="transmembrane region" description="Helical" evidence="6">
    <location>
        <begin position="215"/>
        <end position="238"/>
    </location>
</feature>
<comment type="similarity">
    <text evidence="2 6">Belongs to the BI1 family.</text>
</comment>
<evidence type="ECO:0000256" key="1">
    <source>
        <dbReference type="ARBA" id="ARBA00004141"/>
    </source>
</evidence>
<evidence type="ECO:0000256" key="2">
    <source>
        <dbReference type="ARBA" id="ARBA00010350"/>
    </source>
</evidence>
<organism evidence="7 8">
    <name type="scientific">Elstera cyanobacteriorum</name>
    <dbReference type="NCBI Taxonomy" id="2022747"/>
    <lineage>
        <taxon>Bacteria</taxon>
        <taxon>Pseudomonadati</taxon>
        <taxon>Pseudomonadota</taxon>
        <taxon>Alphaproteobacteria</taxon>
        <taxon>Rhodospirillales</taxon>
        <taxon>Rhodospirillaceae</taxon>
        <taxon>Elstera</taxon>
    </lineage>
</organism>
<dbReference type="RefSeq" id="WP_094407700.1">
    <property type="nucleotide sequence ID" value="NZ_BMJZ01000009.1"/>
</dbReference>